<dbReference type="PANTHER" id="PTHR34154:SF3">
    <property type="entry name" value="ALKALI-SENSITIVE LINKAGE PROTEIN 1"/>
    <property type="match status" value="1"/>
</dbReference>
<reference evidence="2 3" key="2">
    <citation type="journal article" date="2013" name="IMA Fungus">
        <title>IMA Genome-F 1: Ceratocystis fimbriata: Draft nuclear genome sequence for the plant pathogen, Ceratocystis fimbriata.</title>
        <authorList>
            <person name="Wilken P.M."/>
            <person name="Steenkamp E.T."/>
            <person name="Wingfield M.J."/>
            <person name="de Beer Z.W."/>
            <person name="Wingfield B.D."/>
        </authorList>
    </citation>
    <scope>NUCLEOTIDE SEQUENCE [LARGE SCALE GENOMIC DNA]</scope>
    <source>
        <strain evidence="2 3">CBS 114723</strain>
    </source>
</reference>
<keyword evidence="3" id="KW-1185">Reference proteome</keyword>
<gene>
    <name evidence="2" type="ORF">CFIMG_004429RAa</name>
</gene>
<dbReference type="PANTHER" id="PTHR34154">
    <property type="entry name" value="ALKALI-SENSITIVE LINKAGE PROTEIN 1"/>
    <property type="match status" value="1"/>
</dbReference>
<dbReference type="GO" id="GO:0071966">
    <property type="term" value="P:fungal-type cell wall polysaccharide metabolic process"/>
    <property type="evidence" value="ECO:0007669"/>
    <property type="project" value="TreeGrafter"/>
</dbReference>
<dbReference type="EMBL" id="APWK03000107">
    <property type="protein sequence ID" value="PHH50972.1"/>
    <property type="molecule type" value="Genomic_DNA"/>
</dbReference>
<sequence>MGSGQLWVNAKFEFVLMVWGLDASNMESESLYHAVNSLIDNRGINITHVLSYTEPGRIDNGGSSISTRVGARGWTTRKTPMRELGVKVGLPTYASQYYSLT</sequence>
<evidence type="ECO:0000259" key="1">
    <source>
        <dbReference type="Pfam" id="PF11790"/>
    </source>
</evidence>
<name>A0A2C5WZ06_9PEZI</name>
<organism evidence="2 3">
    <name type="scientific">Ceratocystis fimbriata CBS 114723</name>
    <dbReference type="NCBI Taxonomy" id="1035309"/>
    <lineage>
        <taxon>Eukaryota</taxon>
        <taxon>Fungi</taxon>
        <taxon>Dikarya</taxon>
        <taxon>Ascomycota</taxon>
        <taxon>Pezizomycotina</taxon>
        <taxon>Sordariomycetes</taxon>
        <taxon>Hypocreomycetidae</taxon>
        <taxon>Microascales</taxon>
        <taxon>Ceratocystidaceae</taxon>
        <taxon>Ceratocystis</taxon>
    </lineage>
</organism>
<dbReference type="OrthoDB" id="43654at2759"/>
<evidence type="ECO:0000313" key="2">
    <source>
        <dbReference type="EMBL" id="PHH50972.1"/>
    </source>
</evidence>
<dbReference type="InterPro" id="IPR024655">
    <property type="entry name" value="Asl1_glyco_hydro_catalytic"/>
</dbReference>
<dbReference type="Proteomes" id="UP000222788">
    <property type="component" value="Unassembled WGS sequence"/>
</dbReference>
<dbReference type="Pfam" id="PF11790">
    <property type="entry name" value="Glyco_hydro_cc"/>
    <property type="match status" value="1"/>
</dbReference>
<accession>A0A2C5WZ06</accession>
<proteinExistence type="predicted"/>
<reference evidence="2 3" key="1">
    <citation type="journal article" date="2013" name="Fungal Biol.">
        <title>Analysis of microsatellite markers in the genome of the plant pathogen Ceratocystis fimbriata.</title>
        <authorList>
            <person name="Simpson M.C."/>
            <person name="Wilken P.M."/>
            <person name="Coetzee M.P."/>
            <person name="Wingfield M.J."/>
            <person name="Wingfield B.D."/>
        </authorList>
    </citation>
    <scope>NUCLEOTIDE SEQUENCE [LARGE SCALE GENOMIC DNA]</scope>
    <source>
        <strain evidence="2 3">CBS 114723</strain>
    </source>
</reference>
<dbReference type="AlphaFoldDB" id="A0A2C5WZ06"/>
<dbReference type="STRING" id="1035309.A0A2C5WZ06"/>
<feature type="domain" description="Asl1-like glycosyl hydrolase catalytic" evidence="1">
    <location>
        <begin position="10"/>
        <end position="95"/>
    </location>
</feature>
<evidence type="ECO:0000313" key="3">
    <source>
        <dbReference type="Proteomes" id="UP000222788"/>
    </source>
</evidence>
<dbReference type="GO" id="GO:0009277">
    <property type="term" value="C:fungal-type cell wall"/>
    <property type="evidence" value="ECO:0007669"/>
    <property type="project" value="TreeGrafter"/>
</dbReference>
<comment type="caution">
    <text evidence="2">The sequence shown here is derived from an EMBL/GenBank/DDBJ whole genome shotgun (WGS) entry which is preliminary data.</text>
</comment>
<protein>
    <recommendedName>
        <fullName evidence="1">Asl1-like glycosyl hydrolase catalytic domain-containing protein</fullName>
    </recommendedName>
</protein>
<dbReference type="InterPro" id="IPR053183">
    <property type="entry name" value="ASL1"/>
</dbReference>